<sequence length="414" mass="40255">MPVAARPYLAAGVALFGASAIAMSPVAPPMPDIAVPAVSSAAVSLSAATDPIQAYADLFANTIANVSALIGTEVTDPAPVLLQAITNQLTTAGSLFTALQGSATALGNALDPSNPWSIPSLLQASLTDLLAGNINGAVANLWSAFLTPVAGAALPLLEPAINAIRQPVQNLANVLSNPAIVALPALGLLNVAYRTVTVAGNVGQDIVDSATAGDALGVVNAMLGGPAVVADAFLNGDALGGGVFGPSLGLLSTLRQARELIAAAITPPAADAARTAADATLTSAAKVVTLDVGPKAAAVSPAPAAAVVEAAPVVAAPAETETAAGDSAATKAPSSVSTPVVKDSPKAEPGKTLSTNRSASARQVREGLQGSVKSVTDGLKKATEGLSGKSAKAGKHRAANSGSGSSSSGSGDAS</sequence>
<gene>
    <name evidence="3" type="ORF">A5792_18505</name>
</gene>
<feature type="compositionally biased region" description="Polar residues" evidence="1">
    <location>
        <begin position="352"/>
        <end position="361"/>
    </location>
</feature>
<feature type="compositionally biased region" description="Low complexity" evidence="1">
    <location>
        <begin position="401"/>
        <end position="414"/>
    </location>
</feature>
<evidence type="ECO:0000313" key="3">
    <source>
        <dbReference type="EMBL" id="OBB30739.1"/>
    </source>
</evidence>
<dbReference type="STRING" id="43304.GCA_001403655_04704"/>
<dbReference type="RefSeq" id="WP_064932024.1">
    <property type="nucleotide sequence ID" value="NZ_LZSO01000017.1"/>
</dbReference>
<evidence type="ECO:0008006" key="5">
    <source>
        <dbReference type="Google" id="ProtNLM"/>
    </source>
</evidence>
<accession>A0A1A0RAJ3</accession>
<organism evidence="3 4">
    <name type="scientific">Mycolicibacterium peregrinum</name>
    <name type="common">Mycobacterium peregrinum</name>
    <dbReference type="NCBI Taxonomy" id="43304"/>
    <lineage>
        <taxon>Bacteria</taxon>
        <taxon>Bacillati</taxon>
        <taxon>Actinomycetota</taxon>
        <taxon>Actinomycetes</taxon>
        <taxon>Mycobacteriales</taxon>
        <taxon>Mycobacteriaceae</taxon>
        <taxon>Mycolicibacterium</taxon>
    </lineage>
</organism>
<dbReference type="EMBL" id="LZSO01000017">
    <property type="protein sequence ID" value="OBB30739.1"/>
    <property type="molecule type" value="Genomic_DNA"/>
</dbReference>
<feature type="region of interest" description="Disordered" evidence="1">
    <location>
        <begin position="321"/>
        <end position="414"/>
    </location>
</feature>
<comment type="caution">
    <text evidence="3">The sequence shown here is derived from an EMBL/GenBank/DDBJ whole genome shotgun (WGS) entry which is preliminary data.</text>
</comment>
<feature type="signal peptide" evidence="2">
    <location>
        <begin position="1"/>
        <end position="22"/>
    </location>
</feature>
<dbReference type="OrthoDB" id="4641876at2"/>
<proteinExistence type="predicted"/>
<dbReference type="Proteomes" id="UP000093902">
    <property type="component" value="Unassembled WGS sequence"/>
</dbReference>
<dbReference type="AlphaFoldDB" id="A0A1A0RAJ3"/>
<evidence type="ECO:0000313" key="4">
    <source>
        <dbReference type="Proteomes" id="UP000093902"/>
    </source>
</evidence>
<name>A0A1A0RAJ3_MYCPR</name>
<reference evidence="4" key="1">
    <citation type="submission" date="2016-06" db="EMBL/GenBank/DDBJ databases">
        <authorList>
            <person name="Sutton G."/>
            <person name="Brinkac L."/>
            <person name="Sanka R."/>
            <person name="Adams M."/>
            <person name="Lau E."/>
            <person name="Mehaffy C."/>
            <person name="Tameris M."/>
            <person name="Hatherill M."/>
            <person name="Hanekom W."/>
            <person name="Mahomed H."/>
            <person name="Mcshane H."/>
        </authorList>
    </citation>
    <scope>NUCLEOTIDE SEQUENCE [LARGE SCALE GENOMIC DNA]</scope>
    <source>
        <strain evidence="4">852002-51209_SCH5440388</strain>
    </source>
</reference>
<keyword evidence="2" id="KW-0732">Signal</keyword>
<evidence type="ECO:0000256" key="2">
    <source>
        <dbReference type="SAM" id="SignalP"/>
    </source>
</evidence>
<evidence type="ECO:0000256" key="1">
    <source>
        <dbReference type="SAM" id="MobiDB-lite"/>
    </source>
</evidence>
<protein>
    <recommendedName>
        <fullName evidence="5">PE-PGRS family protein</fullName>
    </recommendedName>
</protein>
<feature type="chain" id="PRO_5008297421" description="PE-PGRS family protein" evidence="2">
    <location>
        <begin position="23"/>
        <end position="414"/>
    </location>
</feature>